<dbReference type="Pfam" id="PF25994">
    <property type="entry name" value="HH_AprE"/>
    <property type="match status" value="1"/>
</dbReference>
<feature type="coiled-coil region" evidence="10">
    <location>
        <begin position="105"/>
        <end position="132"/>
    </location>
</feature>
<dbReference type="PRINTS" id="PR01490">
    <property type="entry name" value="RTXTOXIND"/>
</dbReference>
<dbReference type="AlphaFoldDB" id="A0A0J8GRN1"/>
<evidence type="ECO:0000259" key="12">
    <source>
        <dbReference type="Pfam" id="PF26002"/>
    </source>
</evidence>
<evidence type="ECO:0000256" key="3">
    <source>
        <dbReference type="ARBA" id="ARBA00022448"/>
    </source>
</evidence>
<keyword evidence="5 9" id="KW-0997">Cell inner membrane</keyword>
<keyword evidence="10" id="KW-0175">Coiled coil</keyword>
<proteinExistence type="inferred from homology"/>
<evidence type="ECO:0000256" key="7">
    <source>
        <dbReference type="ARBA" id="ARBA00022989"/>
    </source>
</evidence>
<dbReference type="InterPro" id="IPR058982">
    <property type="entry name" value="Beta-barrel_AprE"/>
</dbReference>
<dbReference type="InterPro" id="IPR058781">
    <property type="entry name" value="HH_AprE-like"/>
</dbReference>
<comment type="similarity">
    <text evidence="2 9">Belongs to the membrane fusion protein (MFP) (TC 8.A.1) family.</text>
</comment>
<dbReference type="STRING" id="1513271.XM47_17135"/>
<evidence type="ECO:0000256" key="8">
    <source>
        <dbReference type="ARBA" id="ARBA00023136"/>
    </source>
</evidence>
<keyword evidence="6 9" id="KW-0812">Transmembrane</keyword>
<dbReference type="GO" id="GO:0009306">
    <property type="term" value="P:protein secretion"/>
    <property type="evidence" value="ECO:0007669"/>
    <property type="project" value="InterPro"/>
</dbReference>
<keyword evidence="8 9" id="KW-0472">Membrane</keyword>
<dbReference type="Pfam" id="PF26002">
    <property type="entry name" value="Beta-barrel_AprE"/>
    <property type="match status" value="1"/>
</dbReference>
<evidence type="ECO:0000259" key="11">
    <source>
        <dbReference type="Pfam" id="PF25994"/>
    </source>
</evidence>
<dbReference type="SUPFAM" id="SSF111369">
    <property type="entry name" value="HlyD-like secretion proteins"/>
    <property type="match status" value="1"/>
</dbReference>
<evidence type="ECO:0000256" key="9">
    <source>
        <dbReference type="RuleBase" id="RU365093"/>
    </source>
</evidence>
<evidence type="ECO:0000313" key="13">
    <source>
        <dbReference type="EMBL" id="KMT63949.1"/>
    </source>
</evidence>
<feature type="coiled-coil region" evidence="10">
    <location>
        <begin position="164"/>
        <end position="205"/>
    </location>
</feature>
<reference evidence="13 14" key="1">
    <citation type="submission" date="2015-04" db="EMBL/GenBank/DDBJ databases">
        <title>Draft Genome Sequence of the Novel Agar-Digesting Marine Bacterium Q1.</title>
        <authorList>
            <person name="Li Y."/>
            <person name="Li D."/>
            <person name="Chen G."/>
            <person name="Du Z."/>
        </authorList>
    </citation>
    <scope>NUCLEOTIDE SEQUENCE [LARGE SCALE GENOMIC DNA]</scope>
    <source>
        <strain evidence="13 14">Q1</strain>
    </source>
</reference>
<dbReference type="Gene3D" id="2.40.30.170">
    <property type="match status" value="1"/>
</dbReference>
<dbReference type="PANTHER" id="PTHR30386">
    <property type="entry name" value="MEMBRANE FUSION SUBUNIT OF EMRAB-TOLC MULTIDRUG EFFLUX PUMP"/>
    <property type="match status" value="1"/>
</dbReference>
<dbReference type="PATRIC" id="fig|1513271.3.peg.3516"/>
<feature type="domain" description="AprE-like beta-barrel" evidence="12">
    <location>
        <begin position="342"/>
        <end position="431"/>
    </location>
</feature>
<gene>
    <name evidence="13" type="ORF">XM47_17135</name>
</gene>
<keyword evidence="7 9" id="KW-1133">Transmembrane helix</keyword>
<evidence type="ECO:0000313" key="14">
    <source>
        <dbReference type="Proteomes" id="UP000037600"/>
    </source>
</evidence>
<sequence length="454" mass="50731">MAISDKESAYINDLNAAVLSSSPKRIKTAVYLVTAFVTCAIIWMAFAKVDEVTVGLGKVIPSQQVQIIQNLEGGILKEVVVREGDVVEIGDKLLSIDETRFLSEYREQNSQADSLKADIVRFEAELASIRIDESESGIEISIQPIPLDFSKIKNINPELIDRQKAVFSERIRNLENQIAIIEQQVTQKEQELTELESKIVHAERSYLLVRKELDLTRPLANRGVVSEVELIKLERTANDVKGELASNKLLIPKIQAEIRESKDKRREVSLKFRSEIQQDLSDSQSALASLDEALVSLQDKLTRTVVYSPVKGTIKTIKINTIGGVIQPGMDLIEIVPMAESLLVEAKILPKDIGFLRPNLDAVIKLTAYDFAIYGGLKGTVEHISADTIIDENEDSYYLIRVRTEDSYYDALNNPLPIIPGMTASVDVLTGKKTVLDYMLKPILRAKQTALRER</sequence>
<comment type="subcellular location">
    <subcellularLocation>
        <location evidence="1 9">Cell inner membrane</location>
        <topology evidence="1 9">Single-pass membrane protein</topology>
    </subcellularLocation>
</comment>
<dbReference type="InterPro" id="IPR006144">
    <property type="entry name" value="Secretion_HlyD_CS"/>
</dbReference>
<evidence type="ECO:0000256" key="4">
    <source>
        <dbReference type="ARBA" id="ARBA00022475"/>
    </source>
</evidence>
<dbReference type="RefSeq" id="WP_048695291.1">
    <property type="nucleotide sequence ID" value="NZ_KQ130507.1"/>
</dbReference>
<dbReference type="OrthoDB" id="9775513at2"/>
<dbReference type="EMBL" id="LAZL01000036">
    <property type="protein sequence ID" value="KMT63949.1"/>
    <property type="molecule type" value="Genomic_DNA"/>
</dbReference>
<name>A0A0J8GRN1_9ALTE</name>
<dbReference type="GO" id="GO:0005886">
    <property type="term" value="C:plasma membrane"/>
    <property type="evidence" value="ECO:0007669"/>
    <property type="project" value="UniProtKB-SubCell"/>
</dbReference>
<evidence type="ECO:0000256" key="5">
    <source>
        <dbReference type="ARBA" id="ARBA00022519"/>
    </source>
</evidence>
<dbReference type="NCBIfam" id="TIGR01843">
    <property type="entry name" value="type_I_hlyD"/>
    <property type="match status" value="1"/>
</dbReference>
<feature type="transmembrane region" description="Helical" evidence="9">
    <location>
        <begin position="29"/>
        <end position="46"/>
    </location>
</feature>
<evidence type="ECO:0000256" key="2">
    <source>
        <dbReference type="ARBA" id="ARBA00009477"/>
    </source>
</evidence>
<dbReference type="PROSITE" id="PS00543">
    <property type="entry name" value="HLYD_FAMILY"/>
    <property type="match status" value="1"/>
</dbReference>
<dbReference type="InterPro" id="IPR010129">
    <property type="entry name" value="T1SS_HlyD"/>
</dbReference>
<dbReference type="InterPro" id="IPR050739">
    <property type="entry name" value="MFP"/>
</dbReference>
<dbReference type="PANTHER" id="PTHR30386:SF26">
    <property type="entry name" value="TRANSPORT PROTEIN COMB"/>
    <property type="match status" value="1"/>
</dbReference>
<evidence type="ECO:0000256" key="6">
    <source>
        <dbReference type="ARBA" id="ARBA00022692"/>
    </source>
</evidence>
<accession>A0A0J8GRN1</accession>
<evidence type="ECO:0000256" key="1">
    <source>
        <dbReference type="ARBA" id="ARBA00004377"/>
    </source>
</evidence>
<keyword evidence="3 9" id="KW-0813">Transport</keyword>
<feature type="domain" description="AprE-like long alpha-helical hairpin" evidence="11">
    <location>
        <begin position="103"/>
        <end position="300"/>
    </location>
</feature>
<dbReference type="Proteomes" id="UP000037600">
    <property type="component" value="Unassembled WGS sequence"/>
</dbReference>
<comment type="caution">
    <text evidence="13">The sequence shown here is derived from an EMBL/GenBank/DDBJ whole genome shotgun (WGS) entry which is preliminary data.</text>
</comment>
<organism evidence="13 14">
    <name type="scientific">Catenovulum maritimum</name>
    <dbReference type="NCBI Taxonomy" id="1513271"/>
    <lineage>
        <taxon>Bacteria</taxon>
        <taxon>Pseudomonadati</taxon>
        <taxon>Pseudomonadota</taxon>
        <taxon>Gammaproteobacteria</taxon>
        <taxon>Alteromonadales</taxon>
        <taxon>Alteromonadaceae</taxon>
        <taxon>Catenovulum</taxon>
    </lineage>
</organism>
<protein>
    <recommendedName>
        <fullName evidence="9">Membrane fusion protein (MFP) family protein</fullName>
    </recommendedName>
</protein>
<keyword evidence="4 9" id="KW-1003">Cell membrane</keyword>
<evidence type="ECO:0000256" key="10">
    <source>
        <dbReference type="SAM" id="Coils"/>
    </source>
</evidence>
<keyword evidence="14" id="KW-1185">Reference proteome</keyword>